<dbReference type="Proteomes" id="UP001159363">
    <property type="component" value="Chromosome 2"/>
</dbReference>
<evidence type="ECO:0000259" key="1">
    <source>
        <dbReference type="Pfam" id="PF13843"/>
    </source>
</evidence>
<sequence>MLCNTVVNITWGFIFIGEQRINIKEYGQDYTVTMKLSKCANLLNKEYHVFVDNFFSRLPVAMRLYANGTFLTGMIRKNQKHIPSELLLIAYCEEKSQNKPVILLSTSGKLGDVQSSVKWHGRVKVIVKSVVIYSYSKYMGGIDSSNILCTYLDER</sequence>
<protein>
    <recommendedName>
        <fullName evidence="1">PiggyBac transposable element-derived protein domain-containing protein</fullName>
    </recommendedName>
</protein>
<feature type="domain" description="PiggyBac transposable element-derived protein" evidence="1">
    <location>
        <begin position="3"/>
        <end position="129"/>
    </location>
</feature>
<gene>
    <name evidence="2" type="ORF">PR048_006719</name>
</gene>
<name>A0ABQ9IBQ6_9NEOP</name>
<evidence type="ECO:0000313" key="2">
    <source>
        <dbReference type="EMBL" id="KAJ8894109.1"/>
    </source>
</evidence>
<comment type="caution">
    <text evidence="2">The sequence shown here is derived from an EMBL/GenBank/DDBJ whole genome shotgun (WGS) entry which is preliminary data.</text>
</comment>
<dbReference type="PANTHER" id="PTHR46599">
    <property type="entry name" value="PIGGYBAC TRANSPOSABLE ELEMENT-DERIVED PROTEIN 4"/>
    <property type="match status" value="1"/>
</dbReference>
<dbReference type="InterPro" id="IPR029526">
    <property type="entry name" value="PGBD"/>
</dbReference>
<keyword evidence="3" id="KW-1185">Reference proteome</keyword>
<accession>A0ABQ9IBQ6</accession>
<dbReference type="Pfam" id="PF13843">
    <property type="entry name" value="DDE_Tnp_1_7"/>
    <property type="match status" value="1"/>
</dbReference>
<organism evidence="2 3">
    <name type="scientific">Dryococelus australis</name>
    <dbReference type="NCBI Taxonomy" id="614101"/>
    <lineage>
        <taxon>Eukaryota</taxon>
        <taxon>Metazoa</taxon>
        <taxon>Ecdysozoa</taxon>
        <taxon>Arthropoda</taxon>
        <taxon>Hexapoda</taxon>
        <taxon>Insecta</taxon>
        <taxon>Pterygota</taxon>
        <taxon>Neoptera</taxon>
        <taxon>Polyneoptera</taxon>
        <taxon>Phasmatodea</taxon>
        <taxon>Verophasmatodea</taxon>
        <taxon>Anareolatae</taxon>
        <taxon>Phasmatidae</taxon>
        <taxon>Eurycanthinae</taxon>
        <taxon>Dryococelus</taxon>
    </lineage>
</organism>
<dbReference type="PANTHER" id="PTHR46599:SF3">
    <property type="entry name" value="PIGGYBAC TRANSPOSABLE ELEMENT-DERIVED PROTEIN 4"/>
    <property type="match status" value="1"/>
</dbReference>
<evidence type="ECO:0000313" key="3">
    <source>
        <dbReference type="Proteomes" id="UP001159363"/>
    </source>
</evidence>
<proteinExistence type="predicted"/>
<dbReference type="EMBL" id="JARBHB010000002">
    <property type="protein sequence ID" value="KAJ8894109.1"/>
    <property type="molecule type" value="Genomic_DNA"/>
</dbReference>
<reference evidence="2 3" key="1">
    <citation type="submission" date="2023-02" db="EMBL/GenBank/DDBJ databases">
        <title>LHISI_Scaffold_Assembly.</title>
        <authorList>
            <person name="Stuart O.P."/>
            <person name="Cleave R."/>
            <person name="Magrath M.J.L."/>
            <person name="Mikheyev A.S."/>
        </authorList>
    </citation>
    <scope>NUCLEOTIDE SEQUENCE [LARGE SCALE GENOMIC DNA]</scope>
    <source>
        <strain evidence="2">Daus_M_001</strain>
        <tissue evidence="2">Leg muscle</tissue>
    </source>
</reference>